<sequence length="481" mass="52959">MMFPVVFARVPPPRSVMAETVPKPFCEVSIVQRLTSPVFMQYKYFAVLVQEFHLKVELPYVFAVQEVLYPTSINEVNLYSMHLSFSLSGSESGSNVPIAGQILHLFLQSVGVTLTEVQGLVFRLAYLERMHKWMNWNQFVQELTNHYGGQIIKQLYVLVLGLDVIGNPFGLVVGLGKGVEDLFYEPIQGAIEGPGEFAEGIVYGMTSFLGKTVGGAAGAFSRITGTLGKGIAALTLDEDYQKKRREAMNRKPADGLETIARGTKGVVTGVFDGVTGVVLRPIEGAREHGVEGFFSGVGKGLAGLVTRPVSGVVDFASTSLDAVMRVTDAGDEVIQRRPPRFIASDGIIRPFVSRFANGAKLLQEIEKGRYAETDVYVAHTYMSGSKSVLITTDKRIMLTTRNDIMGHIKVDWVHIYEELSEPPVLTPKGLRLWIKQEKKRMLGVFGGGDNSKIIHLNDSVQANWFFAELSKAYLKASPTSR</sequence>
<name>A0AAN8WBP1_HALRR</name>
<dbReference type="PANTHER" id="PTHR16166:SF93">
    <property type="entry name" value="INTERMEMBRANE LIPID TRANSFER PROTEIN VPS13"/>
    <property type="match status" value="1"/>
</dbReference>
<proteinExistence type="inferred from homology"/>
<comment type="caution">
    <text evidence="3">The sequence shown here is derived from an EMBL/GenBank/DDBJ whole genome shotgun (WGS) entry which is preliminary data.</text>
</comment>
<dbReference type="AlphaFoldDB" id="A0AAN8WBP1"/>
<evidence type="ECO:0000313" key="3">
    <source>
        <dbReference type="EMBL" id="KAK7014808.1"/>
    </source>
</evidence>
<evidence type="ECO:0000259" key="2">
    <source>
        <dbReference type="Pfam" id="PF25037"/>
    </source>
</evidence>
<protein>
    <recommendedName>
        <fullName evidence="2">Intermembrane lipid transfer protein VPS13-like C-terminal domain-containing protein</fullName>
    </recommendedName>
</protein>
<organism evidence="3 4">
    <name type="scientific">Halocaridina rubra</name>
    <name type="common">Hawaiian red shrimp</name>
    <dbReference type="NCBI Taxonomy" id="373956"/>
    <lineage>
        <taxon>Eukaryota</taxon>
        <taxon>Metazoa</taxon>
        <taxon>Ecdysozoa</taxon>
        <taxon>Arthropoda</taxon>
        <taxon>Crustacea</taxon>
        <taxon>Multicrustacea</taxon>
        <taxon>Malacostraca</taxon>
        <taxon>Eumalacostraca</taxon>
        <taxon>Eucarida</taxon>
        <taxon>Decapoda</taxon>
        <taxon>Pleocyemata</taxon>
        <taxon>Caridea</taxon>
        <taxon>Atyoidea</taxon>
        <taxon>Atyidae</taxon>
        <taxon>Halocaridina</taxon>
    </lineage>
</organism>
<evidence type="ECO:0000256" key="1">
    <source>
        <dbReference type="ARBA" id="ARBA00006545"/>
    </source>
</evidence>
<keyword evidence="4" id="KW-1185">Reference proteome</keyword>
<comment type="similarity">
    <text evidence="1">Belongs to the VPS13 family.</text>
</comment>
<dbReference type="Pfam" id="PF25037">
    <property type="entry name" value="VPS13_C"/>
    <property type="match status" value="1"/>
</dbReference>
<dbReference type="GO" id="GO:0045053">
    <property type="term" value="P:protein retention in Golgi apparatus"/>
    <property type="evidence" value="ECO:0007669"/>
    <property type="project" value="TreeGrafter"/>
</dbReference>
<dbReference type="PANTHER" id="PTHR16166">
    <property type="entry name" value="VACUOLAR PROTEIN SORTING-ASSOCIATED PROTEIN VPS13"/>
    <property type="match status" value="1"/>
</dbReference>
<reference evidence="3 4" key="1">
    <citation type="submission" date="2023-11" db="EMBL/GenBank/DDBJ databases">
        <title>Halocaridina rubra genome assembly.</title>
        <authorList>
            <person name="Smith C."/>
        </authorList>
    </citation>
    <scope>NUCLEOTIDE SEQUENCE [LARGE SCALE GENOMIC DNA]</scope>
    <source>
        <strain evidence="3">EP-1</strain>
        <tissue evidence="3">Whole</tissue>
    </source>
</reference>
<gene>
    <name evidence="3" type="ORF">SK128_024379</name>
</gene>
<dbReference type="GO" id="GO:0006623">
    <property type="term" value="P:protein targeting to vacuole"/>
    <property type="evidence" value="ECO:0007669"/>
    <property type="project" value="TreeGrafter"/>
</dbReference>
<dbReference type="EMBL" id="JAXCGZ010023246">
    <property type="protein sequence ID" value="KAK7014808.1"/>
    <property type="molecule type" value="Genomic_DNA"/>
</dbReference>
<feature type="domain" description="Intermembrane lipid transfer protein VPS13-like C-terminal" evidence="2">
    <location>
        <begin position="337"/>
        <end position="458"/>
    </location>
</feature>
<dbReference type="InterPro" id="IPR026847">
    <property type="entry name" value="VPS13"/>
</dbReference>
<dbReference type="InterPro" id="IPR056748">
    <property type="entry name" value="VPS13-like_C"/>
</dbReference>
<accession>A0AAN8WBP1</accession>
<dbReference type="Proteomes" id="UP001381693">
    <property type="component" value="Unassembled WGS sequence"/>
</dbReference>
<evidence type="ECO:0000313" key="4">
    <source>
        <dbReference type="Proteomes" id="UP001381693"/>
    </source>
</evidence>